<name>A0A0D2BW42_9EURO</name>
<dbReference type="InterPro" id="IPR050493">
    <property type="entry name" value="FAD-dep_Monooxygenase_BioMet"/>
</dbReference>
<evidence type="ECO:0000259" key="6">
    <source>
        <dbReference type="Pfam" id="PF01494"/>
    </source>
</evidence>
<accession>A0A0D2BW42</accession>
<reference evidence="7 8" key="1">
    <citation type="submission" date="2015-01" db="EMBL/GenBank/DDBJ databases">
        <title>The Genome Sequence of Exophiala oligosperma CBS72588.</title>
        <authorList>
            <consortium name="The Broad Institute Genomics Platform"/>
            <person name="Cuomo C."/>
            <person name="de Hoog S."/>
            <person name="Gorbushina A."/>
            <person name="Stielow B."/>
            <person name="Teixiera M."/>
            <person name="Abouelleil A."/>
            <person name="Chapman S.B."/>
            <person name="Priest M."/>
            <person name="Young S.K."/>
            <person name="Wortman J."/>
            <person name="Nusbaum C."/>
            <person name="Birren B."/>
        </authorList>
    </citation>
    <scope>NUCLEOTIDE SEQUENCE [LARGE SCALE GENOMIC DNA]</scope>
    <source>
        <strain evidence="7 8">CBS 72588</strain>
    </source>
</reference>
<dbReference type="Gene3D" id="3.50.50.60">
    <property type="entry name" value="FAD/NAD(P)-binding domain"/>
    <property type="match status" value="1"/>
</dbReference>
<dbReference type="Pfam" id="PF01494">
    <property type="entry name" value="FAD_binding_3"/>
    <property type="match status" value="1"/>
</dbReference>
<organism evidence="7 8">
    <name type="scientific">Exophiala oligosperma</name>
    <dbReference type="NCBI Taxonomy" id="215243"/>
    <lineage>
        <taxon>Eukaryota</taxon>
        <taxon>Fungi</taxon>
        <taxon>Dikarya</taxon>
        <taxon>Ascomycota</taxon>
        <taxon>Pezizomycotina</taxon>
        <taxon>Eurotiomycetes</taxon>
        <taxon>Chaetothyriomycetidae</taxon>
        <taxon>Chaetothyriales</taxon>
        <taxon>Herpotrichiellaceae</taxon>
        <taxon>Exophiala</taxon>
    </lineage>
</organism>
<dbReference type="Proteomes" id="UP000053342">
    <property type="component" value="Unassembled WGS sequence"/>
</dbReference>
<dbReference type="GO" id="GO:0004497">
    <property type="term" value="F:monooxygenase activity"/>
    <property type="evidence" value="ECO:0007669"/>
    <property type="project" value="UniProtKB-KW"/>
</dbReference>
<dbReference type="GO" id="GO:0071949">
    <property type="term" value="F:FAD binding"/>
    <property type="evidence" value="ECO:0007669"/>
    <property type="project" value="InterPro"/>
</dbReference>
<evidence type="ECO:0000313" key="8">
    <source>
        <dbReference type="Proteomes" id="UP000053342"/>
    </source>
</evidence>
<dbReference type="OrthoDB" id="16820at2759"/>
<dbReference type="InterPro" id="IPR036188">
    <property type="entry name" value="FAD/NAD-bd_sf"/>
</dbReference>
<dbReference type="STRING" id="215243.A0A0D2BW42"/>
<dbReference type="HOGENOM" id="CLU_009665_19_3_1"/>
<dbReference type="SUPFAM" id="SSF51905">
    <property type="entry name" value="FAD/NAD(P)-binding domain"/>
    <property type="match status" value="1"/>
</dbReference>
<dbReference type="RefSeq" id="XP_016261888.1">
    <property type="nucleotide sequence ID" value="XM_016408408.1"/>
</dbReference>
<evidence type="ECO:0000256" key="3">
    <source>
        <dbReference type="ARBA" id="ARBA00022827"/>
    </source>
</evidence>
<dbReference type="GeneID" id="27359282"/>
<sequence length="457" mass="50252">MAPSFDIVIVGAGVAGLAASISLVGAGHRVKILEAAPQLTEIGAGIQVPPNSVRLLSRLGVYDEVARLATWPRKITIKRWQNGVEIGSTPLLPKMEETYGFPYFLIHRGDLHKVLLMKAQEVGVDILTSSFVSSVDEDACSITLGNGSVHMADVIVGADGIKSRVRKSLLGSGDVEIRPDPNCAYRTLIPGELMLQDPVLKPLIESPTATCWIGHKGHVMAYPIRNGTLYNFVMCHPGSVPVGKPNENAPLDDMRARYKDWDPIITRLINIVPQCLKWQNAELEKFDDWSSKSGKAVLIGDACHGMVPYMAQGAAMAIEDGITLTECLGRAESTKDIPALLRHFVNLRRDRCHIILDAARNNGDIWHLPDGPEQEKRDQGMREGPKETIVADQSAKIENPNRWSDPSFQPWMFGFDAAAEANRYLDQHWKPSKDDLVDVDQQTSFLERSLAVPVATG</sequence>
<protein>
    <recommendedName>
        <fullName evidence="6">FAD-binding domain-containing protein</fullName>
    </recommendedName>
</protein>
<dbReference type="AlphaFoldDB" id="A0A0D2BW42"/>
<keyword evidence="2" id="KW-0285">Flavoprotein</keyword>
<evidence type="ECO:0000256" key="5">
    <source>
        <dbReference type="ARBA" id="ARBA00023033"/>
    </source>
</evidence>
<proteinExistence type="inferred from homology"/>
<evidence type="ECO:0000256" key="2">
    <source>
        <dbReference type="ARBA" id="ARBA00022630"/>
    </source>
</evidence>
<dbReference type="VEuPathDB" id="FungiDB:PV06_07208"/>
<dbReference type="SUPFAM" id="SSF54373">
    <property type="entry name" value="FAD-linked reductases, C-terminal domain"/>
    <property type="match status" value="1"/>
</dbReference>
<evidence type="ECO:0000313" key="7">
    <source>
        <dbReference type="EMBL" id="KIW41672.1"/>
    </source>
</evidence>
<gene>
    <name evidence="7" type="ORF">PV06_07208</name>
</gene>
<dbReference type="EMBL" id="KN847337">
    <property type="protein sequence ID" value="KIW41672.1"/>
    <property type="molecule type" value="Genomic_DNA"/>
</dbReference>
<keyword evidence="3" id="KW-0274">FAD</keyword>
<evidence type="ECO:0000256" key="1">
    <source>
        <dbReference type="ARBA" id="ARBA00007992"/>
    </source>
</evidence>
<keyword evidence="4" id="KW-0560">Oxidoreductase</keyword>
<comment type="similarity">
    <text evidence="1">Belongs to the paxM FAD-dependent monooxygenase family.</text>
</comment>
<keyword evidence="5" id="KW-0503">Monooxygenase</keyword>
<feature type="domain" description="FAD-binding" evidence="6">
    <location>
        <begin position="6"/>
        <end position="353"/>
    </location>
</feature>
<dbReference type="PRINTS" id="PR00420">
    <property type="entry name" value="RNGMNOXGNASE"/>
</dbReference>
<dbReference type="PANTHER" id="PTHR13789:SF147">
    <property type="entry name" value="PUTATIVE (AFU_ORTHOLOGUE AFUA_2G01950)-RELATED"/>
    <property type="match status" value="1"/>
</dbReference>
<dbReference type="InterPro" id="IPR002938">
    <property type="entry name" value="FAD-bd"/>
</dbReference>
<evidence type="ECO:0000256" key="4">
    <source>
        <dbReference type="ARBA" id="ARBA00023002"/>
    </source>
</evidence>
<keyword evidence="8" id="KW-1185">Reference proteome</keyword>
<dbReference type="PANTHER" id="PTHR13789">
    <property type="entry name" value="MONOOXYGENASE"/>
    <property type="match status" value="1"/>
</dbReference>